<dbReference type="AlphaFoldDB" id="Q47I28"/>
<evidence type="ECO:0000256" key="5">
    <source>
        <dbReference type="ARBA" id="ARBA00023015"/>
    </source>
</evidence>
<sequence>MKINGSYNPTTSAITPRTTATKTSAGSNAQEAVSLSNLSGSLQSSDTPPINSARIDEIKQAISEGRFKINPEAIADRLIESARDLVNGKNKREA</sequence>
<dbReference type="SUPFAM" id="SSF101498">
    <property type="entry name" value="Anti-sigma factor FlgM"/>
    <property type="match status" value="1"/>
</dbReference>
<reference evidence="11" key="1">
    <citation type="submission" date="2005-08" db="EMBL/GenBank/DDBJ databases">
        <title>Complete sequence of Dechloromonas aromatica RCB.</title>
        <authorList>
            <person name="Salinero K.K."/>
            <person name="Copeland A."/>
            <person name="Lucas S."/>
            <person name="Lapidus A."/>
            <person name="Barry K."/>
            <person name="Detter J.C."/>
            <person name="Glavina T."/>
            <person name="Hammon N."/>
            <person name="Israni S."/>
            <person name="Pitluck S."/>
            <person name="Di Bartolo G."/>
            <person name="Trong S."/>
            <person name="Schmutz J."/>
            <person name="Larimer F."/>
            <person name="Land M."/>
            <person name="Ivanova N."/>
            <person name="Richardson P."/>
        </authorList>
    </citation>
    <scope>NUCLEOTIDE SEQUENCE</scope>
    <source>
        <strain evidence="11">RCB</strain>
    </source>
</reference>
<feature type="compositionally biased region" description="Low complexity" evidence="9">
    <location>
        <begin position="34"/>
        <end position="45"/>
    </location>
</feature>
<evidence type="ECO:0000256" key="7">
    <source>
        <dbReference type="ARBA" id="ARBA00024739"/>
    </source>
</evidence>
<organism evidence="11">
    <name type="scientific">Dechloromonas aromatica (strain RCB)</name>
    <dbReference type="NCBI Taxonomy" id="159087"/>
    <lineage>
        <taxon>Bacteria</taxon>
        <taxon>Pseudomonadati</taxon>
        <taxon>Pseudomonadota</taxon>
        <taxon>Betaproteobacteria</taxon>
        <taxon>Rhodocyclales</taxon>
        <taxon>Azonexaceae</taxon>
        <taxon>Dechloromonas</taxon>
    </lineage>
</organism>
<evidence type="ECO:0000256" key="4">
    <source>
        <dbReference type="ARBA" id="ARBA00022795"/>
    </source>
</evidence>
<dbReference type="HOGENOM" id="CLU_149304_1_1_4"/>
<dbReference type="InterPro" id="IPR031316">
    <property type="entry name" value="FlgM_C"/>
</dbReference>
<feature type="domain" description="Anti-sigma-28 factor FlgM C-terminal" evidence="10">
    <location>
        <begin position="33"/>
        <end position="80"/>
    </location>
</feature>
<keyword evidence="5" id="KW-0805">Transcription regulation</keyword>
<dbReference type="EMBL" id="CP000089">
    <property type="protein sequence ID" value="AAZ45503.1"/>
    <property type="molecule type" value="Genomic_DNA"/>
</dbReference>
<evidence type="ECO:0000256" key="9">
    <source>
        <dbReference type="SAM" id="MobiDB-lite"/>
    </source>
</evidence>
<evidence type="ECO:0000256" key="1">
    <source>
        <dbReference type="ARBA" id="ARBA00005322"/>
    </source>
</evidence>
<dbReference type="GO" id="GO:0045892">
    <property type="term" value="P:negative regulation of DNA-templated transcription"/>
    <property type="evidence" value="ECO:0007669"/>
    <property type="project" value="InterPro"/>
</dbReference>
<evidence type="ECO:0000256" key="6">
    <source>
        <dbReference type="ARBA" id="ARBA00023163"/>
    </source>
</evidence>
<dbReference type="NCBIfam" id="TIGR03824">
    <property type="entry name" value="FlgM_jcvi"/>
    <property type="match status" value="1"/>
</dbReference>
<dbReference type="Pfam" id="PF04316">
    <property type="entry name" value="FlgM"/>
    <property type="match status" value="1"/>
</dbReference>
<keyword evidence="4" id="KW-1005">Bacterial flagellum biogenesis</keyword>
<keyword evidence="6" id="KW-0804">Transcription</keyword>
<keyword evidence="3" id="KW-0678">Repressor</keyword>
<dbReference type="STRING" id="159087.Daro_0747"/>
<dbReference type="InterPro" id="IPR007412">
    <property type="entry name" value="FlgM"/>
</dbReference>
<evidence type="ECO:0000256" key="2">
    <source>
        <dbReference type="ARBA" id="ARBA00017823"/>
    </source>
</evidence>
<comment type="similarity">
    <text evidence="1">Belongs to the FlgM family.</text>
</comment>
<feature type="compositionally biased region" description="Low complexity" evidence="9">
    <location>
        <begin position="9"/>
        <end position="25"/>
    </location>
</feature>
<dbReference type="eggNOG" id="COG2747">
    <property type="taxonomic scope" value="Bacteria"/>
</dbReference>
<name>Q47I28_DECAR</name>
<dbReference type="InterPro" id="IPR035890">
    <property type="entry name" value="Anti-sigma-28_factor_FlgM_sf"/>
</dbReference>
<evidence type="ECO:0000256" key="3">
    <source>
        <dbReference type="ARBA" id="ARBA00022491"/>
    </source>
</evidence>
<accession>Q47I28</accession>
<evidence type="ECO:0000259" key="10">
    <source>
        <dbReference type="Pfam" id="PF04316"/>
    </source>
</evidence>
<dbReference type="GO" id="GO:0044781">
    <property type="term" value="P:bacterial-type flagellum organization"/>
    <property type="evidence" value="ECO:0007669"/>
    <property type="project" value="UniProtKB-KW"/>
</dbReference>
<gene>
    <name evidence="11" type="ordered locus">Daro_0747</name>
</gene>
<dbReference type="OrthoDB" id="9181369at2"/>
<evidence type="ECO:0000256" key="8">
    <source>
        <dbReference type="ARBA" id="ARBA00030117"/>
    </source>
</evidence>
<proteinExistence type="inferred from homology"/>
<protein>
    <recommendedName>
        <fullName evidence="2">Negative regulator of flagellin synthesis</fullName>
    </recommendedName>
    <alternativeName>
        <fullName evidence="8">Anti-sigma-28 factor</fullName>
    </alternativeName>
</protein>
<dbReference type="KEGG" id="dar:Daro_0747"/>
<feature type="region of interest" description="Disordered" evidence="9">
    <location>
        <begin position="1"/>
        <end position="52"/>
    </location>
</feature>
<comment type="function">
    <text evidence="7">Responsible for the coupling of flagellin expression to flagellar assembly by preventing expression of the flagellin genes when a component of the middle class of proteins is defective. It negatively regulates flagellar genes by inhibiting the activity of FliA by directly binding to FliA.</text>
</comment>
<evidence type="ECO:0000313" key="11">
    <source>
        <dbReference type="EMBL" id="AAZ45503.1"/>
    </source>
</evidence>